<evidence type="ECO:0000256" key="14">
    <source>
        <dbReference type="PROSITE-ProRule" id="PRU01360"/>
    </source>
</evidence>
<keyword evidence="12 20" id="KW-0675">Receptor</keyword>
<dbReference type="Pfam" id="PF00593">
    <property type="entry name" value="TonB_dep_Rec_b-barrel"/>
    <property type="match status" value="1"/>
</dbReference>
<feature type="short sequence motif" description="TonB C-terminal box" evidence="15">
    <location>
        <begin position="696"/>
        <end position="713"/>
    </location>
</feature>
<proteinExistence type="inferred from homology"/>
<dbReference type="InterPro" id="IPR039426">
    <property type="entry name" value="TonB-dep_rcpt-like"/>
</dbReference>
<name>A0ABW2I711_9BURK</name>
<feature type="transmembrane region" description="Helical" evidence="17">
    <location>
        <begin position="12"/>
        <end position="32"/>
    </location>
</feature>
<dbReference type="NCBIfam" id="TIGR01783">
    <property type="entry name" value="TonB-siderophor"/>
    <property type="match status" value="1"/>
</dbReference>
<evidence type="ECO:0000313" key="21">
    <source>
        <dbReference type="Proteomes" id="UP001596542"/>
    </source>
</evidence>
<organism evidence="20 21">
    <name type="scientific">Herminiimonas glaciei</name>
    <dbReference type="NCBI Taxonomy" id="523788"/>
    <lineage>
        <taxon>Bacteria</taxon>
        <taxon>Pseudomonadati</taxon>
        <taxon>Pseudomonadota</taxon>
        <taxon>Betaproteobacteria</taxon>
        <taxon>Burkholderiales</taxon>
        <taxon>Oxalobacteraceae</taxon>
        <taxon>Herminiimonas</taxon>
    </lineage>
</organism>
<gene>
    <name evidence="20" type="ORF">ACFQPC_01980</name>
</gene>
<feature type="domain" description="TonB-dependent receptor plug" evidence="19">
    <location>
        <begin position="69"/>
        <end position="164"/>
    </location>
</feature>
<accession>A0ABW2I711</accession>
<evidence type="ECO:0000256" key="15">
    <source>
        <dbReference type="PROSITE-ProRule" id="PRU10144"/>
    </source>
</evidence>
<dbReference type="RefSeq" id="WP_382269971.1">
    <property type="nucleotide sequence ID" value="NZ_JBHTBU010000001.1"/>
</dbReference>
<keyword evidence="11 14" id="KW-0472">Membrane</keyword>
<evidence type="ECO:0000256" key="6">
    <source>
        <dbReference type="ARBA" id="ARBA00022692"/>
    </source>
</evidence>
<comment type="caution">
    <text evidence="20">The sequence shown here is derived from an EMBL/GenBank/DDBJ whole genome shotgun (WGS) entry which is preliminary data.</text>
</comment>
<dbReference type="Gene3D" id="2.170.130.10">
    <property type="entry name" value="TonB-dependent receptor, plug domain"/>
    <property type="match status" value="1"/>
</dbReference>
<dbReference type="InterPro" id="IPR010917">
    <property type="entry name" value="TonB_rcpt_CS"/>
</dbReference>
<evidence type="ECO:0000256" key="5">
    <source>
        <dbReference type="ARBA" id="ARBA00022496"/>
    </source>
</evidence>
<dbReference type="CDD" id="cd01347">
    <property type="entry name" value="ligand_gated_channel"/>
    <property type="match status" value="1"/>
</dbReference>
<dbReference type="InterPro" id="IPR010105">
    <property type="entry name" value="TonB_sidphr_rcpt"/>
</dbReference>
<evidence type="ECO:0000256" key="2">
    <source>
        <dbReference type="ARBA" id="ARBA00009810"/>
    </source>
</evidence>
<dbReference type="Pfam" id="PF07715">
    <property type="entry name" value="Plug"/>
    <property type="match status" value="1"/>
</dbReference>
<keyword evidence="5" id="KW-0410">Iron transport</keyword>
<evidence type="ECO:0000256" key="13">
    <source>
        <dbReference type="ARBA" id="ARBA00023237"/>
    </source>
</evidence>
<evidence type="ECO:0000256" key="9">
    <source>
        <dbReference type="ARBA" id="ARBA00023065"/>
    </source>
</evidence>
<dbReference type="InterPro" id="IPR000531">
    <property type="entry name" value="Beta-barrel_TonB"/>
</dbReference>
<keyword evidence="8" id="KW-0408">Iron</keyword>
<keyword evidence="17" id="KW-1133">Transmembrane helix</keyword>
<dbReference type="InterPro" id="IPR037066">
    <property type="entry name" value="Plug_dom_sf"/>
</dbReference>
<comment type="similarity">
    <text evidence="2 14 16">Belongs to the TonB-dependent receptor family.</text>
</comment>
<evidence type="ECO:0000256" key="8">
    <source>
        <dbReference type="ARBA" id="ARBA00023004"/>
    </source>
</evidence>
<dbReference type="InterPro" id="IPR012910">
    <property type="entry name" value="Plug_dom"/>
</dbReference>
<keyword evidence="3 14" id="KW-0813">Transport</keyword>
<keyword evidence="7" id="KW-0732">Signal</keyword>
<dbReference type="PROSITE" id="PS01156">
    <property type="entry name" value="TONB_DEPENDENT_REC_2"/>
    <property type="match status" value="1"/>
</dbReference>
<evidence type="ECO:0000256" key="7">
    <source>
        <dbReference type="ARBA" id="ARBA00022729"/>
    </source>
</evidence>
<dbReference type="InterPro" id="IPR036942">
    <property type="entry name" value="Beta-barrel_TonB_sf"/>
</dbReference>
<dbReference type="EMBL" id="JBHTBU010000001">
    <property type="protein sequence ID" value="MFC7286794.1"/>
    <property type="molecule type" value="Genomic_DNA"/>
</dbReference>
<reference evidence="21" key="1">
    <citation type="journal article" date="2019" name="Int. J. Syst. Evol. Microbiol.">
        <title>The Global Catalogue of Microorganisms (GCM) 10K type strain sequencing project: providing services to taxonomists for standard genome sequencing and annotation.</title>
        <authorList>
            <consortium name="The Broad Institute Genomics Platform"/>
            <consortium name="The Broad Institute Genome Sequencing Center for Infectious Disease"/>
            <person name="Wu L."/>
            <person name="Ma J."/>
        </authorList>
    </citation>
    <scope>NUCLEOTIDE SEQUENCE [LARGE SCALE GENOMIC DNA]</scope>
    <source>
        <strain evidence="21">KACC 12508</strain>
    </source>
</reference>
<evidence type="ECO:0000256" key="10">
    <source>
        <dbReference type="ARBA" id="ARBA00023077"/>
    </source>
</evidence>
<evidence type="ECO:0000256" key="3">
    <source>
        <dbReference type="ARBA" id="ARBA00022448"/>
    </source>
</evidence>
<evidence type="ECO:0000256" key="12">
    <source>
        <dbReference type="ARBA" id="ARBA00023170"/>
    </source>
</evidence>
<dbReference type="PROSITE" id="PS52016">
    <property type="entry name" value="TONB_DEPENDENT_REC_3"/>
    <property type="match status" value="1"/>
</dbReference>
<keyword evidence="10 16" id="KW-0798">TonB box</keyword>
<dbReference type="PANTHER" id="PTHR32552:SF83">
    <property type="entry name" value="BLR3904 PROTEIN"/>
    <property type="match status" value="1"/>
</dbReference>
<keyword evidence="6 14" id="KW-0812">Transmembrane</keyword>
<dbReference type="Gene3D" id="2.40.170.20">
    <property type="entry name" value="TonB-dependent receptor, beta-barrel domain"/>
    <property type="match status" value="1"/>
</dbReference>
<sequence>MSQVKKGGQAKGCLIINASICSALVGMAVSAMSGEVQAQTHLPAVEVKADAEGYKARETIAATKTDTALRDIPQSISVVTKKQIEDQAAQSLAEALLYVPGVGFAQGEGNRETPIFRGVSTTGDFFVDGIRDDVQYYRDLYNIERVEVFKGPNAMIFGRGATGGLINRVTKTPTQTVIRDASLTLGSNSNRRATVDINQPISENLSFRLNGMYEDSDSYRDGVSIKRKGINPTLLMRIAPKTNVTLGYEHFEDDRIADRGITSFGGRPVSVDPSTFFGNAAGSPTWTKLDAFTALIEHTFDNGVELRNRTRWADQDKFYQNVFASGPASGNTAASTFSVGAYNNMTTRRNFFNQTDAIFKFNTGEVKHTFLVGTEFGEQETTNFRQTGTFAGSSTATLGNPTNTTPVTYAQSATDANSRTKAKIAALYIQDQIELTKQLQIIAGLRYDKFQVDFRNNRNGATTRSDDGLVSPRVGLVFKPIAPLSLYANYSIAYQPRAGEQLGSLSAADADLKPEKFKNYELGAKWDVTDKLAATAALYRLERSNMRVLLDPNNPNSAVLTDGQRTDGFELGLTGYVTNNWSVSGGYAYTDAIFTKAISATVQAGARVAMVPKNTFSLWNRYDFSERVGAGLGAIHRTKSFAANEQTPAGPNVILPAYTRFDAAMFVKIDKNWRAQLNVENLFDKEYFINAHSNTNITPGSPRAFRVTLNASF</sequence>
<dbReference type="SUPFAM" id="SSF56935">
    <property type="entry name" value="Porins"/>
    <property type="match status" value="1"/>
</dbReference>
<keyword evidence="13 14" id="KW-0998">Cell outer membrane</keyword>
<keyword evidence="21" id="KW-1185">Reference proteome</keyword>
<keyword evidence="9" id="KW-0406">Ion transport</keyword>
<evidence type="ECO:0000256" key="1">
    <source>
        <dbReference type="ARBA" id="ARBA00004571"/>
    </source>
</evidence>
<comment type="subcellular location">
    <subcellularLocation>
        <location evidence="1 14">Cell outer membrane</location>
        <topology evidence="1 14">Multi-pass membrane protein</topology>
    </subcellularLocation>
</comment>
<evidence type="ECO:0000256" key="16">
    <source>
        <dbReference type="RuleBase" id="RU003357"/>
    </source>
</evidence>
<protein>
    <submittedName>
        <fullName evidence="20">TonB-dependent receptor</fullName>
    </submittedName>
</protein>
<evidence type="ECO:0000256" key="4">
    <source>
        <dbReference type="ARBA" id="ARBA00022452"/>
    </source>
</evidence>
<evidence type="ECO:0000256" key="11">
    <source>
        <dbReference type="ARBA" id="ARBA00023136"/>
    </source>
</evidence>
<evidence type="ECO:0000259" key="18">
    <source>
        <dbReference type="Pfam" id="PF00593"/>
    </source>
</evidence>
<dbReference type="PANTHER" id="PTHR32552">
    <property type="entry name" value="FERRICHROME IRON RECEPTOR-RELATED"/>
    <property type="match status" value="1"/>
</dbReference>
<evidence type="ECO:0000259" key="19">
    <source>
        <dbReference type="Pfam" id="PF07715"/>
    </source>
</evidence>
<evidence type="ECO:0000313" key="20">
    <source>
        <dbReference type="EMBL" id="MFC7286794.1"/>
    </source>
</evidence>
<keyword evidence="4 14" id="KW-1134">Transmembrane beta strand</keyword>
<dbReference type="Proteomes" id="UP001596542">
    <property type="component" value="Unassembled WGS sequence"/>
</dbReference>
<feature type="domain" description="TonB-dependent receptor-like beta-barrel" evidence="18">
    <location>
        <begin position="243"/>
        <end position="682"/>
    </location>
</feature>
<evidence type="ECO:0000256" key="17">
    <source>
        <dbReference type="SAM" id="Phobius"/>
    </source>
</evidence>